<dbReference type="Proteomes" id="UP000000637">
    <property type="component" value="Plasmid pTC2"/>
</dbReference>
<keyword evidence="2" id="KW-1185">Reference proteome</keyword>
<name>A1RDB7_PAEAT</name>
<gene>
    <name evidence="1" type="ordered locus">AAur_pTC20064</name>
</gene>
<organism evidence="1 2">
    <name type="scientific">Paenarthrobacter aurescens (strain TC1)</name>
    <dbReference type="NCBI Taxonomy" id="290340"/>
    <lineage>
        <taxon>Bacteria</taxon>
        <taxon>Bacillati</taxon>
        <taxon>Actinomycetota</taxon>
        <taxon>Actinomycetes</taxon>
        <taxon>Micrococcales</taxon>
        <taxon>Micrococcaceae</taxon>
        <taxon>Paenarthrobacter</taxon>
    </lineage>
</organism>
<reference evidence="1 2" key="1">
    <citation type="journal article" date="2006" name="PLoS Genet.">
        <title>Secrets of soil survival revealed by the genome sequence of Arthrobacter aurescens TC1.</title>
        <authorList>
            <person name="Mongodin E.F."/>
            <person name="Shapir N."/>
            <person name="Daugherty S.C."/>
            <person name="DeBoy R.T."/>
            <person name="Emerson J.B."/>
            <person name="Shvartzbeyn A."/>
            <person name="Radune D."/>
            <person name="Vamathevan J."/>
            <person name="Riggs F."/>
            <person name="Grinberg V."/>
            <person name="Khouri H."/>
            <person name="Wackett L.P."/>
            <person name="Nelson K.E."/>
            <person name="Sadowsky M.J."/>
        </authorList>
    </citation>
    <scope>NUCLEOTIDE SEQUENCE [LARGE SCALE GENOMIC DNA]</scope>
    <source>
        <strain evidence="1 2">TC1</strain>
    </source>
</reference>
<dbReference type="EMBL" id="CP000476">
    <property type="protein sequence ID" value="ABM10801.1"/>
    <property type="molecule type" value="Genomic_DNA"/>
</dbReference>
<keyword evidence="1" id="KW-0614">Plasmid</keyword>
<dbReference type="AlphaFoldDB" id="A1RDB7"/>
<proteinExistence type="predicted"/>
<evidence type="ECO:0000313" key="2">
    <source>
        <dbReference type="Proteomes" id="UP000000637"/>
    </source>
</evidence>
<geneLocation type="plasmid" evidence="1 2">
    <name>pTC2</name>
</geneLocation>
<dbReference type="KEGG" id="aau:AAur_pTC20064"/>
<dbReference type="HOGENOM" id="CLU_2784872_0_0_11"/>
<protein>
    <submittedName>
        <fullName evidence="1">Uncharacterized protein</fullName>
    </submittedName>
</protein>
<evidence type="ECO:0000313" key="1">
    <source>
        <dbReference type="EMBL" id="ABM10801.1"/>
    </source>
</evidence>
<accession>A1RDB7</accession>
<sequence length="68" mass="7521">MAESIPVALQPPVAVALAKLIKTFPGPAALPGGVWMEPKWDGFIHWTSSRVWRLPTQKVKKTICVRVN</sequence>